<dbReference type="EMBL" id="QTSX02002861">
    <property type="protein sequence ID" value="KAJ9074360.1"/>
    <property type="molecule type" value="Genomic_DNA"/>
</dbReference>
<organism evidence="1 2">
    <name type="scientific">Entomophthora muscae</name>
    <dbReference type="NCBI Taxonomy" id="34485"/>
    <lineage>
        <taxon>Eukaryota</taxon>
        <taxon>Fungi</taxon>
        <taxon>Fungi incertae sedis</taxon>
        <taxon>Zoopagomycota</taxon>
        <taxon>Entomophthoromycotina</taxon>
        <taxon>Entomophthoromycetes</taxon>
        <taxon>Entomophthorales</taxon>
        <taxon>Entomophthoraceae</taxon>
        <taxon>Entomophthora</taxon>
    </lineage>
</organism>
<sequence>MITPKIHKHAQVEQDILQRREKMPIFTPLPVHILQQLIQHSPRFYQSWGFIDSCESVKEYTLLRPYFTLST</sequence>
<evidence type="ECO:0000313" key="2">
    <source>
        <dbReference type="Proteomes" id="UP001165960"/>
    </source>
</evidence>
<proteinExistence type="predicted"/>
<reference evidence="1" key="1">
    <citation type="submission" date="2022-04" db="EMBL/GenBank/DDBJ databases">
        <title>Genome of the entomopathogenic fungus Entomophthora muscae.</title>
        <authorList>
            <person name="Elya C."/>
            <person name="Lovett B.R."/>
            <person name="Lee E."/>
            <person name="Macias A.M."/>
            <person name="Hajek A.E."/>
            <person name="De Bivort B.L."/>
            <person name="Kasson M.T."/>
            <person name="De Fine Licht H.H."/>
            <person name="Stajich J.E."/>
        </authorList>
    </citation>
    <scope>NUCLEOTIDE SEQUENCE</scope>
    <source>
        <strain evidence="1">Berkeley</strain>
    </source>
</reference>
<protein>
    <submittedName>
        <fullName evidence="1">Uncharacterized protein</fullName>
    </submittedName>
</protein>
<comment type="caution">
    <text evidence="1">The sequence shown here is derived from an EMBL/GenBank/DDBJ whole genome shotgun (WGS) entry which is preliminary data.</text>
</comment>
<evidence type="ECO:0000313" key="1">
    <source>
        <dbReference type="EMBL" id="KAJ9074360.1"/>
    </source>
</evidence>
<gene>
    <name evidence="1" type="ORF">DSO57_1007209</name>
</gene>
<accession>A0ACC2TIE5</accession>
<keyword evidence="2" id="KW-1185">Reference proteome</keyword>
<name>A0ACC2TIE5_9FUNG</name>
<dbReference type="Proteomes" id="UP001165960">
    <property type="component" value="Unassembled WGS sequence"/>
</dbReference>